<dbReference type="Proteomes" id="UP000504621">
    <property type="component" value="Unplaced"/>
</dbReference>
<dbReference type="PANTHER" id="PTHR35701:SF1">
    <property type="entry name" value="OS11G0148400 PROTEIN"/>
    <property type="match status" value="1"/>
</dbReference>
<dbReference type="PANTHER" id="PTHR35701">
    <property type="entry name" value="OS11G0148400 PROTEIN"/>
    <property type="match status" value="1"/>
</dbReference>
<dbReference type="OrthoDB" id="765227at2759"/>
<feature type="region of interest" description="Disordered" evidence="1">
    <location>
        <begin position="345"/>
        <end position="384"/>
    </location>
</feature>
<dbReference type="RefSeq" id="XP_021282646.1">
    <property type="nucleotide sequence ID" value="XM_021426971.1"/>
</dbReference>
<feature type="region of interest" description="Disordered" evidence="1">
    <location>
        <begin position="243"/>
        <end position="267"/>
    </location>
</feature>
<evidence type="ECO:0000259" key="2">
    <source>
        <dbReference type="Pfam" id="PF25999"/>
    </source>
</evidence>
<feature type="compositionally biased region" description="Polar residues" evidence="1">
    <location>
        <begin position="16"/>
        <end position="29"/>
    </location>
</feature>
<name>A0A6J1A7D5_9ROSI</name>
<reference evidence="4" key="1">
    <citation type="submission" date="2025-08" db="UniProtKB">
        <authorList>
            <consortium name="RefSeq"/>
        </authorList>
    </citation>
    <scope>IDENTIFICATION</scope>
    <source>
        <tissue evidence="4">Leaf</tissue>
    </source>
</reference>
<dbReference type="AlphaFoldDB" id="A0A6J1A7D5"/>
<keyword evidence="3" id="KW-1185">Reference proteome</keyword>
<organism evidence="3 4">
    <name type="scientific">Herrania umbratica</name>
    <dbReference type="NCBI Taxonomy" id="108875"/>
    <lineage>
        <taxon>Eukaryota</taxon>
        <taxon>Viridiplantae</taxon>
        <taxon>Streptophyta</taxon>
        <taxon>Embryophyta</taxon>
        <taxon>Tracheophyta</taxon>
        <taxon>Spermatophyta</taxon>
        <taxon>Magnoliopsida</taxon>
        <taxon>eudicotyledons</taxon>
        <taxon>Gunneridae</taxon>
        <taxon>Pentapetalae</taxon>
        <taxon>rosids</taxon>
        <taxon>malvids</taxon>
        <taxon>Malvales</taxon>
        <taxon>Malvaceae</taxon>
        <taxon>Byttnerioideae</taxon>
        <taxon>Herrania</taxon>
    </lineage>
</organism>
<evidence type="ECO:0000313" key="3">
    <source>
        <dbReference type="Proteomes" id="UP000504621"/>
    </source>
</evidence>
<feature type="compositionally biased region" description="Polar residues" evidence="1">
    <location>
        <begin position="62"/>
        <end position="73"/>
    </location>
</feature>
<dbReference type="Pfam" id="PF25999">
    <property type="entry name" value="SYNRG_C"/>
    <property type="match status" value="1"/>
</dbReference>
<sequence length="941" mass="103050">MAENDDEEGFGDFKFISSSSPPETATITANDDDDWGDFMISSNALSRTESLPVNQFHFDPFPNSSSPPTQPGSAPSRVESVKNHWAKLNGALPLSLFGEEEKEEEGSGAVDSGFNGATWTFSFPKRDGSLKGKGSDLHDLLADLYKQSERGKEGNACGSGLDVKKEVDVNRKVETGNWNGLNLELNGSVLKVDGLDLSGNASALDKKEENLGSNGAGMERKEGNLGLSGLDSGSNGAVLHQNGSMLDSNGGSSDLVDGEEEEDDDGWEFRGAESKAEAGVENVKSDQSEPISHFSLSAVSWDPLGTNVMGPNLNDNGVNSNVSRLNSSLVDENEEFGDYDGWEFKTAESEARSGTGSTKVDSREQENPKEVEFGAGFGNGENGRRDLFVTSGGISNKPGEWDVGFSFAPSFGTQSMQNDIKNGVISSSIDKNIDSDEMSWAFKDTIPGNGSKTKEEPKLADASSSGVEDLLFDSLIQGNKERVEKHKGALPLSIFGDAELETNDSLRYEDVSIHKPTSPRTVMKDTHSNISLNDLISSLYSQAENNASLNHISNPSEDLSSQTVVDSNLVNDDNDFNDDSWEFKGADSGTQGENQNSLHRYGESYEKYSTKTWLDECVDFYSKMTAELCFVALIHLDNMKKDQSIAAPFGEDAEVKAIEEEIQGLYTELYKDGILSKEVASENLQSRSIDLGEFAKILQEKKFQVLESEYHLTEKLLLAEKDLRMATEFLKHAASTLKVLKLGSFEDQSNYISTWLRILSACAQELKHGALIWEQSLQKNIHSQLLSKSQGRQYVLALGEIYRVVKIVESSSKLYKPWIMFSSEHPTNILALVRECSTLWSSSGLEEALQSLSDPTDLKYDIEALLGSIQSIHDLDTHDLYKQVFSGQESTCCLSGLGAGSVPGMKMVVWDGRHYFVTIVNMWANLISRDPPKLPHIHASK</sequence>
<feature type="region of interest" description="Disordered" evidence="1">
    <location>
        <begin position="54"/>
        <end position="80"/>
    </location>
</feature>
<evidence type="ECO:0000313" key="4">
    <source>
        <dbReference type="RefSeq" id="XP_021282646.1"/>
    </source>
</evidence>
<feature type="compositionally biased region" description="Basic and acidic residues" evidence="1">
    <location>
        <begin position="360"/>
        <end position="372"/>
    </location>
</feature>
<gene>
    <name evidence="4" type="primary">LOC110415347</name>
</gene>
<evidence type="ECO:0000256" key="1">
    <source>
        <dbReference type="SAM" id="MobiDB-lite"/>
    </source>
</evidence>
<accession>A0A6J1A7D5</accession>
<feature type="compositionally biased region" description="Acidic residues" evidence="1">
    <location>
        <begin position="256"/>
        <end position="266"/>
    </location>
</feature>
<feature type="domain" description="Synergin gamma C-terminal" evidence="2">
    <location>
        <begin position="746"/>
        <end position="934"/>
    </location>
</feature>
<protein>
    <submittedName>
        <fullName evidence="4">Uncharacterized protein LOC110415347</fullName>
    </submittedName>
</protein>
<feature type="compositionally biased region" description="Acidic residues" evidence="1">
    <location>
        <begin position="1"/>
        <end position="10"/>
    </location>
</feature>
<feature type="region of interest" description="Disordered" evidence="1">
    <location>
        <begin position="1"/>
        <end position="39"/>
    </location>
</feature>
<proteinExistence type="predicted"/>
<dbReference type="GeneID" id="110415347"/>
<dbReference type="InterPro" id="IPR059024">
    <property type="entry name" value="SYNRG_C"/>
</dbReference>